<reference evidence="1" key="2">
    <citation type="submission" date="2022-01" db="EMBL/GenBank/DDBJ databases">
        <authorList>
            <person name="Yamashiro T."/>
            <person name="Shiraishi A."/>
            <person name="Satake H."/>
            <person name="Nakayama K."/>
        </authorList>
    </citation>
    <scope>NUCLEOTIDE SEQUENCE</scope>
</reference>
<dbReference type="EMBL" id="BQNB010019959">
    <property type="protein sequence ID" value="GJT90824.1"/>
    <property type="molecule type" value="Genomic_DNA"/>
</dbReference>
<gene>
    <name evidence="1" type="ORF">Tco_1079669</name>
</gene>
<accession>A0ABQ5HTU9</accession>
<keyword evidence="2" id="KW-1185">Reference proteome</keyword>
<reference evidence="1" key="1">
    <citation type="journal article" date="2022" name="Int. J. Mol. Sci.">
        <title>Draft Genome of Tanacetum Coccineum: Genomic Comparison of Closely Related Tanacetum-Family Plants.</title>
        <authorList>
            <person name="Yamashiro T."/>
            <person name="Shiraishi A."/>
            <person name="Nakayama K."/>
            <person name="Satake H."/>
        </authorList>
    </citation>
    <scope>NUCLEOTIDE SEQUENCE</scope>
</reference>
<dbReference type="Proteomes" id="UP001151760">
    <property type="component" value="Unassembled WGS sequence"/>
</dbReference>
<proteinExistence type="predicted"/>
<sequence>MEVTENSNLPVVQVQVPNSEPAVAPVSVPMPNLKPSIPYPLRRNDERRREKANDQIEKFYEIFKDLSCQNRNNLEDALIPYCQKFCLNILRLNQKQRKIK</sequence>
<evidence type="ECO:0000313" key="2">
    <source>
        <dbReference type="Proteomes" id="UP001151760"/>
    </source>
</evidence>
<protein>
    <recommendedName>
        <fullName evidence="3">BHLH domain-containing protein</fullName>
    </recommendedName>
</protein>
<name>A0ABQ5HTU9_9ASTR</name>
<evidence type="ECO:0008006" key="3">
    <source>
        <dbReference type="Google" id="ProtNLM"/>
    </source>
</evidence>
<comment type="caution">
    <text evidence="1">The sequence shown here is derived from an EMBL/GenBank/DDBJ whole genome shotgun (WGS) entry which is preliminary data.</text>
</comment>
<organism evidence="1 2">
    <name type="scientific">Tanacetum coccineum</name>
    <dbReference type="NCBI Taxonomy" id="301880"/>
    <lineage>
        <taxon>Eukaryota</taxon>
        <taxon>Viridiplantae</taxon>
        <taxon>Streptophyta</taxon>
        <taxon>Embryophyta</taxon>
        <taxon>Tracheophyta</taxon>
        <taxon>Spermatophyta</taxon>
        <taxon>Magnoliopsida</taxon>
        <taxon>eudicotyledons</taxon>
        <taxon>Gunneridae</taxon>
        <taxon>Pentapetalae</taxon>
        <taxon>asterids</taxon>
        <taxon>campanulids</taxon>
        <taxon>Asterales</taxon>
        <taxon>Asteraceae</taxon>
        <taxon>Asteroideae</taxon>
        <taxon>Anthemideae</taxon>
        <taxon>Anthemidinae</taxon>
        <taxon>Tanacetum</taxon>
    </lineage>
</organism>
<evidence type="ECO:0000313" key="1">
    <source>
        <dbReference type="EMBL" id="GJT90824.1"/>
    </source>
</evidence>